<dbReference type="InterPro" id="IPR017853">
    <property type="entry name" value="GH"/>
</dbReference>
<keyword evidence="1" id="KW-0732">Signal</keyword>
<dbReference type="RefSeq" id="WP_074720644.1">
    <property type="nucleotide sequence ID" value="NZ_FOFX01000017.1"/>
</dbReference>
<dbReference type="Proteomes" id="UP000219335">
    <property type="component" value="Unassembled WGS sequence"/>
</dbReference>
<dbReference type="OrthoDB" id="8548574at2"/>
<proteinExistence type="predicted"/>
<dbReference type="Gene3D" id="3.20.20.80">
    <property type="entry name" value="Glycosidases"/>
    <property type="match status" value="1"/>
</dbReference>
<evidence type="ECO:0000313" key="3">
    <source>
        <dbReference type="EMBL" id="SOD21071.1"/>
    </source>
</evidence>
<evidence type="ECO:0000313" key="5">
    <source>
        <dbReference type="Proteomes" id="UP000219335"/>
    </source>
</evidence>
<dbReference type="EMBL" id="FOFX01000017">
    <property type="protein sequence ID" value="SEQ05632.1"/>
    <property type="molecule type" value="Genomic_DNA"/>
</dbReference>
<reference evidence="3 5" key="2">
    <citation type="submission" date="2017-09" db="EMBL/GenBank/DDBJ databases">
        <authorList>
            <person name="Ehlers B."/>
            <person name="Leendertz F.H."/>
        </authorList>
    </citation>
    <scope>NUCLEOTIDE SEQUENCE [LARGE SCALE GENOMIC DNA]</scope>
    <source>
        <strain evidence="3 5">Nm42</strain>
    </source>
</reference>
<accession>A0A1H9CWP1</accession>
<organism evidence="2 4">
    <name type="scientific">Nitrosomonas ureae</name>
    <dbReference type="NCBI Taxonomy" id="44577"/>
    <lineage>
        <taxon>Bacteria</taxon>
        <taxon>Pseudomonadati</taxon>
        <taxon>Pseudomonadota</taxon>
        <taxon>Betaproteobacteria</taxon>
        <taxon>Nitrosomonadales</taxon>
        <taxon>Nitrosomonadaceae</taxon>
        <taxon>Nitrosomonas</taxon>
    </lineage>
</organism>
<dbReference type="EMBL" id="OCMU01000002">
    <property type="protein sequence ID" value="SOD21071.1"/>
    <property type="molecule type" value="Genomic_DNA"/>
</dbReference>
<evidence type="ECO:0000313" key="2">
    <source>
        <dbReference type="EMBL" id="SEQ05632.1"/>
    </source>
</evidence>
<feature type="chain" id="PRO_5015065503" description="Beta-galactosidase" evidence="1">
    <location>
        <begin position="44"/>
        <end position="388"/>
    </location>
</feature>
<dbReference type="STRING" id="44577.ATY38_09475"/>
<sequence>MKIENFMKPNIILPTVRKRMHAVFIAASLVTGLMVASVGTVQAASLPAGTTGVKWHPGHYYTIQNWANDDPIYMAKVYKELKETPALRGMQLRYLWGWIEKSPGVYDFSSIDKHLAKLTKMNKRLFIQVQTKSFKADWKLIPNYLKAPKYEGGAFAFSNWGSKSSVDGHNIKLWNPHVRDRLIALYKALGQRYNSHPNFEGIGMIETAMGQAIKPLTTAQTDTWFDNLIIVHQKMRTFFPNTMTIQEVNYPRDYLKQLTTAMVKMGGALGCPDVYPDEPDLKFPGSQYSPPGAYHYFSKLSGTIPIAPTVEEVNYLNTRGDKKGHVPTIQELLVFARDELKSNYIFWQRIPEYVDDVLEVMRWNTQKRTPAGGLRAACPSVYPSCIGN</sequence>
<dbReference type="Proteomes" id="UP000181998">
    <property type="component" value="Unassembled WGS sequence"/>
</dbReference>
<dbReference type="AlphaFoldDB" id="A0A1H9CWP1"/>
<protein>
    <recommendedName>
        <fullName evidence="6">Beta-galactosidase</fullName>
    </recommendedName>
</protein>
<name>A0A1H9CWP1_9PROT</name>
<reference evidence="2 4" key="1">
    <citation type="submission" date="2016-10" db="EMBL/GenBank/DDBJ databases">
        <authorList>
            <person name="de Groot N.N."/>
        </authorList>
    </citation>
    <scope>NUCLEOTIDE SEQUENCE [LARGE SCALE GENOMIC DNA]</scope>
    <source>
        <strain evidence="2 4">Nm9</strain>
    </source>
</reference>
<evidence type="ECO:0000256" key="1">
    <source>
        <dbReference type="SAM" id="SignalP"/>
    </source>
</evidence>
<evidence type="ECO:0008006" key="6">
    <source>
        <dbReference type="Google" id="ProtNLM"/>
    </source>
</evidence>
<gene>
    <name evidence="2" type="ORF">SAMN05421510_101741</name>
    <name evidence="3" type="ORF">SAMN06297164_3152</name>
</gene>
<evidence type="ECO:0000313" key="4">
    <source>
        <dbReference type="Proteomes" id="UP000181998"/>
    </source>
</evidence>
<dbReference type="SUPFAM" id="SSF51445">
    <property type="entry name" value="(Trans)glycosidases"/>
    <property type="match status" value="1"/>
</dbReference>
<feature type="signal peptide" evidence="1">
    <location>
        <begin position="1"/>
        <end position="43"/>
    </location>
</feature>